<dbReference type="EMBL" id="JBHSIS010000017">
    <property type="protein sequence ID" value="MFC4857021.1"/>
    <property type="molecule type" value="Genomic_DNA"/>
</dbReference>
<evidence type="ECO:0000313" key="2">
    <source>
        <dbReference type="EMBL" id="MFC4857021.1"/>
    </source>
</evidence>
<dbReference type="CDD" id="cd02440">
    <property type="entry name" value="AdoMet_MTases"/>
    <property type="match status" value="1"/>
</dbReference>
<feature type="domain" description="Methyltransferase" evidence="1">
    <location>
        <begin position="173"/>
        <end position="265"/>
    </location>
</feature>
<comment type="caution">
    <text evidence="2">The sequence shown here is derived from an EMBL/GenBank/DDBJ whole genome shotgun (WGS) entry which is preliminary data.</text>
</comment>
<reference evidence="3" key="1">
    <citation type="journal article" date="2019" name="Int. J. Syst. Evol. Microbiol.">
        <title>The Global Catalogue of Microorganisms (GCM) 10K type strain sequencing project: providing services to taxonomists for standard genome sequencing and annotation.</title>
        <authorList>
            <consortium name="The Broad Institute Genomics Platform"/>
            <consortium name="The Broad Institute Genome Sequencing Center for Infectious Disease"/>
            <person name="Wu L."/>
            <person name="Ma J."/>
        </authorList>
    </citation>
    <scope>NUCLEOTIDE SEQUENCE [LARGE SCALE GENOMIC DNA]</scope>
    <source>
        <strain evidence="3">ZS-22-S1</strain>
    </source>
</reference>
<gene>
    <name evidence="2" type="ORF">ACFPCV_26290</name>
</gene>
<protein>
    <submittedName>
        <fullName evidence="2">Class I SAM-dependent methyltransferase</fullName>
        <ecNumber evidence="2">2.1.-.-</ecNumber>
    </submittedName>
</protein>
<dbReference type="EC" id="2.1.-.-" evidence="2"/>
<evidence type="ECO:0000313" key="3">
    <source>
        <dbReference type="Proteomes" id="UP001595859"/>
    </source>
</evidence>
<dbReference type="GO" id="GO:0008168">
    <property type="term" value="F:methyltransferase activity"/>
    <property type="evidence" value="ECO:0007669"/>
    <property type="project" value="UniProtKB-KW"/>
</dbReference>
<dbReference type="InterPro" id="IPR041698">
    <property type="entry name" value="Methyltransf_25"/>
</dbReference>
<dbReference type="RefSeq" id="WP_378059013.1">
    <property type="nucleotide sequence ID" value="NZ_JBHSIS010000017.1"/>
</dbReference>
<keyword evidence="2" id="KW-0489">Methyltransferase</keyword>
<proteinExistence type="predicted"/>
<dbReference type="InterPro" id="IPR029063">
    <property type="entry name" value="SAM-dependent_MTases_sf"/>
</dbReference>
<dbReference type="GO" id="GO:0032259">
    <property type="term" value="P:methylation"/>
    <property type="evidence" value="ECO:0007669"/>
    <property type="project" value="UniProtKB-KW"/>
</dbReference>
<accession>A0ABV9S9A3</accession>
<dbReference type="SUPFAM" id="SSF53335">
    <property type="entry name" value="S-adenosyl-L-methionine-dependent methyltransferases"/>
    <property type="match status" value="1"/>
</dbReference>
<dbReference type="InterPro" id="IPR036388">
    <property type="entry name" value="WH-like_DNA-bd_sf"/>
</dbReference>
<dbReference type="Gene3D" id="3.40.50.150">
    <property type="entry name" value="Vaccinia Virus protein VP39"/>
    <property type="match status" value="1"/>
</dbReference>
<keyword evidence="2" id="KW-0808">Transferase</keyword>
<sequence>MSAEYINGVEMLRGVEEDFRGAREAAYIYNSAVAAWAICAAWEVGALDELNENRKLDTAEFAEAHGLDPLSTLGMFRALASVEIVRRIETVVMATDKFDEIYRTKSFFHWLNRGSGELFRQMPKALVERNRVGEYYERDPAAIAYACRDISAITYDETFHATLDRIDFPFTVVADLGCGSGGRLMDVLGRHPGTRGFGIDIAEPSLEVARRDAAEAGFGDRTEFFQADVLNLRERPEFREVEVLTCFMMAHDFWPKETCIATLRRLRELFPNVKRFLFGDATRSVGVHDTELGVFTLGFELGHDLMGTFMPTLADWCSVFSESGWNLLRVNRIEVAAGEVIAELA</sequence>
<evidence type="ECO:0000259" key="1">
    <source>
        <dbReference type="Pfam" id="PF13649"/>
    </source>
</evidence>
<keyword evidence="3" id="KW-1185">Reference proteome</keyword>
<dbReference type="Gene3D" id="1.10.10.10">
    <property type="entry name" value="Winged helix-like DNA-binding domain superfamily/Winged helix DNA-binding domain"/>
    <property type="match status" value="1"/>
</dbReference>
<organism evidence="2 3">
    <name type="scientific">Actinophytocola glycyrrhizae</name>
    <dbReference type="NCBI Taxonomy" id="2044873"/>
    <lineage>
        <taxon>Bacteria</taxon>
        <taxon>Bacillati</taxon>
        <taxon>Actinomycetota</taxon>
        <taxon>Actinomycetes</taxon>
        <taxon>Pseudonocardiales</taxon>
        <taxon>Pseudonocardiaceae</taxon>
    </lineage>
</organism>
<name>A0ABV9S9A3_9PSEU</name>
<dbReference type="Pfam" id="PF13649">
    <property type="entry name" value="Methyltransf_25"/>
    <property type="match status" value="1"/>
</dbReference>
<dbReference type="Proteomes" id="UP001595859">
    <property type="component" value="Unassembled WGS sequence"/>
</dbReference>